<reference evidence="6" key="1">
    <citation type="submission" date="2023-07" db="EMBL/GenBank/DDBJ databases">
        <title>Functional and genomic diversity of the sorghum phyllosphere microbiome.</title>
        <authorList>
            <person name="Shade A."/>
        </authorList>
    </citation>
    <scope>NUCLEOTIDE SEQUENCE [LARGE SCALE GENOMIC DNA]</scope>
    <source>
        <strain evidence="6">SORGH_AS_0422</strain>
    </source>
</reference>
<dbReference type="Proteomes" id="UP001258315">
    <property type="component" value="Unassembled WGS sequence"/>
</dbReference>
<dbReference type="Gene3D" id="1.10.150.130">
    <property type="match status" value="1"/>
</dbReference>
<comment type="similarity">
    <text evidence="1">Belongs to the 'phage' integrase family.</text>
</comment>
<protein>
    <submittedName>
        <fullName evidence="5">Integrase</fullName>
    </submittedName>
</protein>
<dbReference type="Pfam" id="PF17293">
    <property type="entry name" value="Arm-DNA-bind_5"/>
    <property type="match status" value="1"/>
</dbReference>
<dbReference type="PROSITE" id="PS51898">
    <property type="entry name" value="TYR_RECOMBINASE"/>
    <property type="match status" value="1"/>
</dbReference>
<evidence type="ECO:0000259" key="4">
    <source>
        <dbReference type="PROSITE" id="PS51898"/>
    </source>
</evidence>
<dbReference type="PANTHER" id="PTHR30349">
    <property type="entry name" value="PHAGE INTEGRASE-RELATED"/>
    <property type="match status" value="1"/>
</dbReference>
<dbReference type="Gene3D" id="1.10.443.10">
    <property type="entry name" value="Intergrase catalytic core"/>
    <property type="match status" value="1"/>
</dbReference>
<dbReference type="RefSeq" id="WP_311953977.1">
    <property type="nucleotide sequence ID" value="NZ_JAVLVU010000001.1"/>
</dbReference>
<dbReference type="InterPro" id="IPR050090">
    <property type="entry name" value="Tyrosine_recombinase_XerCD"/>
</dbReference>
<name>A0ABU3H093_9SPHI</name>
<comment type="caution">
    <text evidence="5">The sequence shown here is derived from an EMBL/GenBank/DDBJ whole genome shotgun (WGS) entry which is preliminary data.</text>
</comment>
<accession>A0ABU3H093</accession>
<dbReference type="Pfam" id="PF00589">
    <property type="entry name" value="Phage_integrase"/>
    <property type="match status" value="1"/>
</dbReference>
<dbReference type="InterPro" id="IPR010998">
    <property type="entry name" value="Integrase_recombinase_N"/>
</dbReference>
<evidence type="ECO:0000256" key="1">
    <source>
        <dbReference type="ARBA" id="ARBA00008857"/>
    </source>
</evidence>
<keyword evidence="3" id="KW-0233">DNA recombination</keyword>
<dbReference type="InterPro" id="IPR013762">
    <property type="entry name" value="Integrase-like_cat_sf"/>
</dbReference>
<evidence type="ECO:0000256" key="3">
    <source>
        <dbReference type="ARBA" id="ARBA00023172"/>
    </source>
</evidence>
<evidence type="ECO:0000313" key="5">
    <source>
        <dbReference type="EMBL" id="MDT3405433.1"/>
    </source>
</evidence>
<gene>
    <name evidence="5" type="ORF">QE417_004505</name>
</gene>
<dbReference type="InterPro" id="IPR011010">
    <property type="entry name" value="DNA_brk_join_enz"/>
</dbReference>
<keyword evidence="6" id="KW-1185">Reference proteome</keyword>
<dbReference type="InterPro" id="IPR025269">
    <property type="entry name" value="SAM-like_dom"/>
</dbReference>
<dbReference type="EMBL" id="JAVLVU010000001">
    <property type="protein sequence ID" value="MDT3405433.1"/>
    <property type="molecule type" value="Genomic_DNA"/>
</dbReference>
<evidence type="ECO:0000256" key="2">
    <source>
        <dbReference type="ARBA" id="ARBA00023125"/>
    </source>
</evidence>
<keyword evidence="2" id="KW-0238">DNA-binding</keyword>
<feature type="domain" description="Tyr recombinase" evidence="4">
    <location>
        <begin position="219"/>
        <end position="397"/>
    </location>
</feature>
<dbReference type="CDD" id="cd01185">
    <property type="entry name" value="INTN1_C_like"/>
    <property type="match status" value="1"/>
</dbReference>
<evidence type="ECO:0000313" key="6">
    <source>
        <dbReference type="Proteomes" id="UP001258315"/>
    </source>
</evidence>
<proteinExistence type="inferred from homology"/>
<dbReference type="InterPro" id="IPR035386">
    <property type="entry name" value="Arm-DNA-bind_5"/>
</dbReference>
<sequence>MKTNFSLLFYLKKPKNYQGGFMPIYLRITVNGQRSETTTCRECDPTNWNGIAGRLKGTKEDTRSFNAYLDNLQKQVYEAHSQLSEAQSLITAETLKNKFLGKDEKVRMLIGVFKDHNKKIGALVGKEYAAGTYVRYQTSLKHTQDFLQWKYKVSDIDIKKIDHDFITNYEFYLRTERNCANNSAFKYIKNFKKVIGICLSSGWLDKDPFVNYKIRIKQVDRVFLNEDDLQKMADKVFSTDRLNQVRDIFLFCCFTGLAYADVSKLGRNEITKGPDGEIWIFTKRKKTDTPSRIPLLPPALSLVNKYADNPVCINSGKAFPVCTNQKMNAYLKEIAGVCEINKQLTFHIARHTFATTVTLSNGVPIESVSKMLGHTNIKTTQHYAKILDLKVSQDMAMLKQRLANN</sequence>
<dbReference type="InterPro" id="IPR002104">
    <property type="entry name" value="Integrase_catalytic"/>
</dbReference>
<dbReference type="SUPFAM" id="SSF56349">
    <property type="entry name" value="DNA breaking-rejoining enzymes"/>
    <property type="match status" value="1"/>
</dbReference>
<dbReference type="Pfam" id="PF13102">
    <property type="entry name" value="Phage_int_SAM_5"/>
    <property type="match status" value="1"/>
</dbReference>
<organism evidence="5 6">
    <name type="scientific">Mucilaginibacter terrae</name>
    <dbReference type="NCBI Taxonomy" id="1955052"/>
    <lineage>
        <taxon>Bacteria</taxon>
        <taxon>Pseudomonadati</taxon>
        <taxon>Bacteroidota</taxon>
        <taxon>Sphingobacteriia</taxon>
        <taxon>Sphingobacteriales</taxon>
        <taxon>Sphingobacteriaceae</taxon>
        <taxon>Mucilaginibacter</taxon>
    </lineage>
</organism>
<dbReference type="PANTHER" id="PTHR30349:SF64">
    <property type="entry name" value="PROPHAGE INTEGRASE INTD-RELATED"/>
    <property type="match status" value="1"/>
</dbReference>